<organism evidence="1 2">
    <name type="scientific">Phaeosphaeria nodorum (strain SN15 / ATCC MYA-4574 / FGSC 10173)</name>
    <name type="common">Glume blotch fungus</name>
    <name type="synonym">Parastagonospora nodorum</name>
    <dbReference type="NCBI Taxonomy" id="321614"/>
    <lineage>
        <taxon>Eukaryota</taxon>
        <taxon>Fungi</taxon>
        <taxon>Dikarya</taxon>
        <taxon>Ascomycota</taxon>
        <taxon>Pezizomycotina</taxon>
        <taxon>Dothideomycetes</taxon>
        <taxon>Pleosporomycetidae</taxon>
        <taxon>Pleosporales</taxon>
        <taxon>Pleosporineae</taxon>
        <taxon>Phaeosphaeriaceae</taxon>
        <taxon>Parastagonospora</taxon>
    </lineage>
</organism>
<dbReference type="AlphaFoldDB" id="Q0UU84"/>
<dbReference type="OMA" id="DLLPYCT"/>
<dbReference type="RefSeq" id="XP_001795093.1">
    <property type="nucleotide sequence ID" value="XM_001795041.1"/>
</dbReference>
<dbReference type="KEGG" id="pno:SNOG_04680"/>
<dbReference type="InParanoid" id="Q0UU84"/>
<proteinExistence type="predicted"/>
<gene>
    <name evidence="1" type="ORF">SNOG_04680</name>
</gene>
<sequence>MTWSKCLCTLAYSTRLEAYLPQFITAARASPVAKQKDFTMDNSGTLGSARPPKRARLSLQDFKCTPKIHHQDAASYQQIDGSGDYYQQGCTHEARPSIIQPSLPHTHSQSQPIRPQHHQAVTQVSSRPPYRKPESAVTDILPYCTTEPPLKQEQVIALSDVVGSVGELVLLALSAASGDRECAEVMESAVGAATASSIVDFFTEEWEVE</sequence>
<evidence type="ECO:0000313" key="1">
    <source>
        <dbReference type="EMBL" id="EAT88440.1"/>
    </source>
</evidence>
<name>Q0UU84_PHANO</name>
<dbReference type="EMBL" id="CH445330">
    <property type="protein sequence ID" value="EAT88440.1"/>
    <property type="molecule type" value="Genomic_DNA"/>
</dbReference>
<reference evidence="2" key="1">
    <citation type="journal article" date="2007" name="Plant Cell">
        <title>Dothideomycete-plant interactions illuminated by genome sequencing and EST analysis of the wheat pathogen Stagonospora nodorum.</title>
        <authorList>
            <person name="Hane J.K."/>
            <person name="Lowe R.G."/>
            <person name="Solomon P.S."/>
            <person name="Tan K.C."/>
            <person name="Schoch C.L."/>
            <person name="Spatafora J.W."/>
            <person name="Crous P.W."/>
            <person name="Kodira C."/>
            <person name="Birren B.W."/>
            <person name="Galagan J.E."/>
            <person name="Torriani S.F."/>
            <person name="McDonald B.A."/>
            <person name="Oliver R.P."/>
        </authorList>
    </citation>
    <scope>NUCLEOTIDE SEQUENCE [LARGE SCALE GENOMIC DNA]</scope>
    <source>
        <strain evidence="2">SN15 / ATCC MYA-4574 / FGSC 10173</strain>
    </source>
</reference>
<dbReference type="GeneID" id="5971961"/>
<dbReference type="VEuPathDB" id="FungiDB:JI435_046800"/>
<dbReference type="Proteomes" id="UP000001055">
    <property type="component" value="Unassembled WGS sequence"/>
</dbReference>
<accession>Q0UU84</accession>
<protein>
    <submittedName>
        <fullName evidence="1">Uncharacterized protein</fullName>
    </submittedName>
</protein>
<evidence type="ECO:0000313" key="2">
    <source>
        <dbReference type="Proteomes" id="UP000001055"/>
    </source>
</evidence>